<sequence length="447" mass="48786">MTSKRKYAEISGREATSNGNPGRKFGVQQRQVEHLLEEGTKALFRSLKVARGFERQKLGRRQKTAKVEKAETDIIRLDAEVAALKTLDLATTAQIHLYKSLLKIKSIVSAPSFPHHVQATVEATRKPLDTASANVQARLFKSSPVQTAMTETLSGIRSVLGIPDVSLGSKKRLRAKDYANAVPATVSNDGLSGKKRGTGEESGDEWSGLSSLGHAPEYQNVEGSEDDEGDYEVYASRLAASSDEDSSTGGSKSDVSYQQNLDPEEITEESEVESELRKPKASNKPPPTAPKSTTFLPSLSLGGYWSGSESAEDLSDTEQQPRKNRRGQQARRALWEKKFGKNANHLKMQSQNRDEGWDPRRGARDSDDRGKRGRGRGRGGLRTSRGDVGEKGRGRGPVRSGANSDPVSARKTKTATDAPLHPSWEAAKKAKEQKKTAAFQGKKVVFD</sequence>
<protein>
    <recommendedName>
        <fullName evidence="4">Bud22 domain-containing protein</fullName>
    </recommendedName>
</protein>
<keyword evidence="1 2" id="KW-0175">Coiled coil</keyword>
<keyword evidence="6" id="KW-1185">Reference proteome</keyword>
<evidence type="ECO:0000313" key="5">
    <source>
        <dbReference type="EMBL" id="KAK0515150.1"/>
    </source>
</evidence>
<evidence type="ECO:0000256" key="1">
    <source>
        <dbReference type="ARBA" id="ARBA00023054"/>
    </source>
</evidence>
<comment type="caution">
    <text evidence="5">The sequence shown here is derived from an EMBL/GenBank/DDBJ whole genome shotgun (WGS) entry which is preliminary data.</text>
</comment>
<name>A0AA39R7C4_9LECA</name>
<dbReference type="InterPro" id="IPR015158">
    <property type="entry name" value="Bud22_dom"/>
</dbReference>
<evidence type="ECO:0000256" key="2">
    <source>
        <dbReference type="SAM" id="Coils"/>
    </source>
</evidence>
<evidence type="ECO:0000256" key="3">
    <source>
        <dbReference type="SAM" id="MobiDB-lite"/>
    </source>
</evidence>
<dbReference type="PANTHER" id="PTHR23325">
    <property type="entry name" value="SERUM RESPONSE FACTOR-BINDING"/>
    <property type="match status" value="1"/>
</dbReference>
<dbReference type="PANTHER" id="PTHR23325:SF1">
    <property type="entry name" value="SERUM RESPONSE FACTOR-BINDING PROTEIN 1"/>
    <property type="match status" value="1"/>
</dbReference>
<dbReference type="EMBL" id="JAFEKC020000004">
    <property type="protein sequence ID" value="KAK0515150.1"/>
    <property type="molecule type" value="Genomic_DNA"/>
</dbReference>
<feature type="compositionally biased region" description="Basic and acidic residues" evidence="3">
    <location>
        <begin position="352"/>
        <end position="370"/>
    </location>
</feature>
<feature type="compositionally biased region" description="Acidic residues" evidence="3">
    <location>
        <begin position="262"/>
        <end position="273"/>
    </location>
</feature>
<feature type="domain" description="Bud22" evidence="4">
    <location>
        <begin position="37"/>
        <end position="447"/>
    </location>
</feature>
<accession>A0AA39R7C4</accession>
<feature type="compositionally biased region" description="Basic and acidic residues" evidence="3">
    <location>
        <begin position="384"/>
        <end position="393"/>
    </location>
</feature>
<evidence type="ECO:0000259" key="4">
    <source>
        <dbReference type="Pfam" id="PF09073"/>
    </source>
</evidence>
<feature type="compositionally biased region" description="Basic and acidic residues" evidence="3">
    <location>
        <begin position="1"/>
        <end position="12"/>
    </location>
</feature>
<dbReference type="InterPro" id="IPR037393">
    <property type="entry name" value="Bud22/SRFB1"/>
</dbReference>
<evidence type="ECO:0000313" key="6">
    <source>
        <dbReference type="Proteomes" id="UP001166286"/>
    </source>
</evidence>
<feature type="region of interest" description="Disordered" evidence="3">
    <location>
        <begin position="1"/>
        <end position="26"/>
    </location>
</feature>
<feature type="coiled-coil region" evidence="2">
    <location>
        <begin position="60"/>
        <end position="87"/>
    </location>
</feature>
<feature type="compositionally biased region" description="Polar residues" evidence="3">
    <location>
        <begin position="247"/>
        <end position="261"/>
    </location>
</feature>
<dbReference type="GO" id="GO:0005634">
    <property type="term" value="C:nucleus"/>
    <property type="evidence" value="ECO:0007669"/>
    <property type="project" value="TreeGrafter"/>
</dbReference>
<organism evidence="5 6">
    <name type="scientific">Cladonia borealis</name>
    <dbReference type="NCBI Taxonomy" id="184061"/>
    <lineage>
        <taxon>Eukaryota</taxon>
        <taxon>Fungi</taxon>
        <taxon>Dikarya</taxon>
        <taxon>Ascomycota</taxon>
        <taxon>Pezizomycotina</taxon>
        <taxon>Lecanoromycetes</taxon>
        <taxon>OSLEUM clade</taxon>
        <taxon>Lecanoromycetidae</taxon>
        <taxon>Lecanorales</taxon>
        <taxon>Lecanorineae</taxon>
        <taxon>Cladoniaceae</taxon>
        <taxon>Cladonia</taxon>
    </lineage>
</organism>
<feature type="compositionally biased region" description="Basic and acidic residues" evidence="3">
    <location>
        <begin position="426"/>
        <end position="435"/>
    </location>
</feature>
<reference evidence="5" key="1">
    <citation type="submission" date="2023-03" db="EMBL/GenBank/DDBJ databases">
        <title>Complete genome of Cladonia borealis.</title>
        <authorList>
            <person name="Park H."/>
        </authorList>
    </citation>
    <scope>NUCLEOTIDE SEQUENCE</scope>
    <source>
        <strain evidence="5">ANT050790</strain>
    </source>
</reference>
<dbReference type="GO" id="GO:0030686">
    <property type="term" value="C:90S preribosome"/>
    <property type="evidence" value="ECO:0007669"/>
    <property type="project" value="TreeGrafter"/>
</dbReference>
<dbReference type="AlphaFoldDB" id="A0AA39R7C4"/>
<dbReference type="Pfam" id="PF09073">
    <property type="entry name" value="BUD22"/>
    <property type="match status" value="1"/>
</dbReference>
<dbReference type="GO" id="GO:0030490">
    <property type="term" value="P:maturation of SSU-rRNA"/>
    <property type="evidence" value="ECO:0007669"/>
    <property type="project" value="TreeGrafter"/>
</dbReference>
<dbReference type="Proteomes" id="UP001166286">
    <property type="component" value="Unassembled WGS sequence"/>
</dbReference>
<gene>
    <name evidence="5" type="ORF">JMJ35_002529</name>
</gene>
<proteinExistence type="predicted"/>
<feature type="region of interest" description="Disordered" evidence="3">
    <location>
        <begin position="184"/>
        <end position="447"/>
    </location>
</feature>